<keyword evidence="3" id="KW-1185">Reference proteome</keyword>
<evidence type="ECO:0000256" key="1">
    <source>
        <dbReference type="SAM" id="MobiDB-lite"/>
    </source>
</evidence>
<feature type="region of interest" description="Disordered" evidence="1">
    <location>
        <begin position="1"/>
        <end position="48"/>
    </location>
</feature>
<dbReference type="PANTHER" id="PTHR34807">
    <property type="entry name" value="OS08G0270800 PROTEIN"/>
    <property type="match status" value="1"/>
</dbReference>
<feature type="region of interest" description="Disordered" evidence="1">
    <location>
        <begin position="85"/>
        <end position="112"/>
    </location>
</feature>
<dbReference type="EMBL" id="CAJGYO010000003">
    <property type="protein sequence ID" value="CAD6219247.1"/>
    <property type="molecule type" value="Genomic_DNA"/>
</dbReference>
<dbReference type="Proteomes" id="UP000604825">
    <property type="component" value="Unassembled WGS sequence"/>
</dbReference>
<protein>
    <submittedName>
        <fullName evidence="2">Uncharacterized protein</fullName>
    </submittedName>
</protein>
<sequence>MDDIAGEPGRKGDDSSRAVLTPPRRGPGLLSPSSPPSGSGSIPSPPSAAAAAAVLALPASATSQIAGLLASSRLAGEMDGGGETLLVWRSKGKKRPQQPAAPAERGSGSGDRFRTLWRDYHDLLQATEAKKKRLASTKRRSLALLAEVKFLRRKYQSFLKGDSQQKHYKLKKQARYMPSPLGSNKPTTLADHGAGTEVPSTSKNPNHDLNQDSVPNDVGNDRQGQQGHPEVEKFDQVRVDEDTMTADVKLSVCRDTGNSLASEVFLTNKRFSNDHEFYELQVWSIEFLVSQFRV</sequence>
<evidence type="ECO:0000313" key="2">
    <source>
        <dbReference type="EMBL" id="CAD6219247.1"/>
    </source>
</evidence>
<proteinExistence type="predicted"/>
<name>A0A811N700_9POAL</name>
<evidence type="ECO:0000313" key="3">
    <source>
        <dbReference type="Proteomes" id="UP000604825"/>
    </source>
</evidence>
<dbReference type="PANTHER" id="PTHR34807:SF16">
    <property type="entry name" value="OS09G0421500 PROTEIN"/>
    <property type="match status" value="1"/>
</dbReference>
<reference evidence="2" key="1">
    <citation type="submission" date="2020-10" db="EMBL/GenBank/DDBJ databases">
        <authorList>
            <person name="Han B."/>
            <person name="Lu T."/>
            <person name="Zhao Q."/>
            <person name="Huang X."/>
            <person name="Zhao Y."/>
        </authorList>
    </citation>
    <scope>NUCLEOTIDE SEQUENCE</scope>
</reference>
<comment type="caution">
    <text evidence="2">The sequence shown here is derived from an EMBL/GenBank/DDBJ whole genome shotgun (WGS) entry which is preliminary data.</text>
</comment>
<organism evidence="2 3">
    <name type="scientific">Miscanthus lutarioriparius</name>
    <dbReference type="NCBI Taxonomy" id="422564"/>
    <lineage>
        <taxon>Eukaryota</taxon>
        <taxon>Viridiplantae</taxon>
        <taxon>Streptophyta</taxon>
        <taxon>Embryophyta</taxon>
        <taxon>Tracheophyta</taxon>
        <taxon>Spermatophyta</taxon>
        <taxon>Magnoliopsida</taxon>
        <taxon>Liliopsida</taxon>
        <taxon>Poales</taxon>
        <taxon>Poaceae</taxon>
        <taxon>PACMAD clade</taxon>
        <taxon>Panicoideae</taxon>
        <taxon>Andropogonodae</taxon>
        <taxon>Andropogoneae</taxon>
        <taxon>Saccharinae</taxon>
        <taxon>Miscanthus</taxon>
    </lineage>
</organism>
<dbReference type="AlphaFoldDB" id="A0A811N700"/>
<feature type="region of interest" description="Disordered" evidence="1">
    <location>
        <begin position="162"/>
        <end position="236"/>
    </location>
</feature>
<feature type="compositionally biased region" description="Low complexity" evidence="1">
    <location>
        <begin position="22"/>
        <end position="48"/>
    </location>
</feature>
<gene>
    <name evidence="2" type="ORF">NCGR_LOCUS12985</name>
</gene>
<accession>A0A811N700</accession>
<dbReference type="OrthoDB" id="993453at2759"/>